<dbReference type="SMART" id="SM00327">
    <property type="entry name" value="VWA"/>
    <property type="match status" value="1"/>
</dbReference>
<dbReference type="Gene3D" id="3.40.50.410">
    <property type="entry name" value="von Willebrand factor, type A domain"/>
    <property type="match status" value="1"/>
</dbReference>
<proteinExistence type="predicted"/>
<dbReference type="EMBL" id="BONU01000011">
    <property type="protein sequence ID" value="GIG73695.1"/>
    <property type="molecule type" value="Genomic_DNA"/>
</dbReference>
<dbReference type="SUPFAM" id="SSF53850">
    <property type="entry name" value="Periplasmic binding protein-like II"/>
    <property type="match status" value="1"/>
</dbReference>
<dbReference type="PROSITE" id="PS50234">
    <property type="entry name" value="VWFA"/>
    <property type="match status" value="1"/>
</dbReference>
<accession>A0A8J3LZ17</accession>
<dbReference type="Pfam" id="PF13531">
    <property type="entry name" value="SBP_bac_11"/>
    <property type="match status" value="1"/>
</dbReference>
<dbReference type="InterPro" id="IPR036465">
    <property type="entry name" value="vWFA_dom_sf"/>
</dbReference>
<sequence>MRAVAAAAAVLAIITVSWGGYRLFASPSCSNTVRLTVAAAREIVPAVQSTAAQWLETKPQVNDKCVAVDVTAAESADVAAAVAGQHDTVLTGVGQASGKSKVPDVWIPDSGTWLQRLRTAGPDWVPADAPSIARSPVVLAMPQPLAATLGWPDKKLTWADLLPKLTSDTRIRTGIVDPSRDASGTSGLLALTAAANAAGGANGQATQVAALRALATGKSTLRDDLLAKFPRATDAASLTSSVGAAPLSEQAVIAYNNGQPPVPLAAVFIDPAPMPLDYPFAVLPGLSADQTSAARALLVTLAGDPYRDRLARVGLRAADGSAGSGFTTTKGVPVTPSPAVKAPDPQILDKVLSTWSAVTLPGRMLAVIDVSGSMAEPVPTAGNATREQVTVEAARRGLALFDDSWAIGLWTFSTQLEGANDYRELVPVGLLANQRQQILGALGAVQPKIGGATGLYDTVLAAYKNVQEGWDPSRVNSIVLFTDGKNEDPQGLNLDQLTAELKKVMDPNRPIQIIAIGIGPEVSEAELKQITSTTGGGTFLAPDPSKIGEIFLKGISLRSSGR</sequence>
<comment type="caution">
    <text evidence="2">The sequence shown here is derived from an EMBL/GenBank/DDBJ whole genome shotgun (WGS) entry which is preliminary data.</text>
</comment>
<gene>
    <name evidence="2" type="ORF">Pfl04_20990</name>
</gene>
<organism evidence="2 3">
    <name type="scientific">Planosporangium flavigriseum</name>
    <dbReference type="NCBI Taxonomy" id="373681"/>
    <lineage>
        <taxon>Bacteria</taxon>
        <taxon>Bacillati</taxon>
        <taxon>Actinomycetota</taxon>
        <taxon>Actinomycetes</taxon>
        <taxon>Micromonosporales</taxon>
        <taxon>Micromonosporaceae</taxon>
        <taxon>Planosporangium</taxon>
    </lineage>
</organism>
<name>A0A8J3LZ17_9ACTN</name>
<reference evidence="2" key="1">
    <citation type="submission" date="2021-01" db="EMBL/GenBank/DDBJ databases">
        <title>Whole genome shotgun sequence of Planosporangium flavigriseum NBRC 105377.</title>
        <authorList>
            <person name="Komaki H."/>
            <person name="Tamura T."/>
        </authorList>
    </citation>
    <scope>NUCLEOTIDE SEQUENCE</scope>
    <source>
        <strain evidence="2">NBRC 105377</strain>
    </source>
</reference>
<evidence type="ECO:0000259" key="1">
    <source>
        <dbReference type="PROSITE" id="PS50234"/>
    </source>
</evidence>
<dbReference type="InterPro" id="IPR002035">
    <property type="entry name" value="VWF_A"/>
</dbReference>
<dbReference type="Pfam" id="PF00092">
    <property type="entry name" value="VWA"/>
    <property type="match status" value="1"/>
</dbReference>
<dbReference type="AlphaFoldDB" id="A0A8J3LZ17"/>
<evidence type="ECO:0000313" key="3">
    <source>
        <dbReference type="Proteomes" id="UP000653674"/>
    </source>
</evidence>
<dbReference type="Proteomes" id="UP000653674">
    <property type="component" value="Unassembled WGS sequence"/>
</dbReference>
<feature type="domain" description="VWFA" evidence="1">
    <location>
        <begin position="363"/>
        <end position="555"/>
    </location>
</feature>
<dbReference type="SUPFAM" id="SSF53300">
    <property type="entry name" value="vWA-like"/>
    <property type="match status" value="1"/>
</dbReference>
<keyword evidence="3" id="KW-1185">Reference proteome</keyword>
<protein>
    <recommendedName>
        <fullName evidence="1">VWFA domain-containing protein</fullName>
    </recommendedName>
</protein>
<evidence type="ECO:0000313" key="2">
    <source>
        <dbReference type="EMBL" id="GIG73695.1"/>
    </source>
</evidence>